<keyword evidence="10" id="KW-1185">Reference proteome</keyword>
<dbReference type="Gene3D" id="3.40.190.10">
    <property type="entry name" value="Periplasmic binding protein-like II"/>
    <property type="match status" value="2"/>
</dbReference>
<dbReference type="EMBL" id="FAVB01000004">
    <property type="protein sequence ID" value="CUU86442.1"/>
    <property type="molecule type" value="Genomic_DNA"/>
</dbReference>
<evidence type="ECO:0000313" key="10">
    <source>
        <dbReference type="Proteomes" id="UP000052237"/>
    </source>
</evidence>
<dbReference type="SMART" id="SM00062">
    <property type="entry name" value="PBPb"/>
    <property type="match status" value="1"/>
</dbReference>
<evidence type="ECO:0000259" key="7">
    <source>
        <dbReference type="SMART" id="SM00062"/>
    </source>
</evidence>
<gene>
    <name evidence="8" type="ORF">ERS686654_01681</name>
    <name evidence="9" type="ORF">ERS739220_01762</name>
</gene>
<dbReference type="PANTHER" id="PTHR30024">
    <property type="entry name" value="ALIPHATIC SULFONATES-BINDING PROTEIN-RELATED"/>
    <property type="match status" value="1"/>
</dbReference>
<proteinExistence type="inferred from homology"/>
<dbReference type="EMBL" id="FAUW01000004">
    <property type="protein sequence ID" value="CUU87079.1"/>
    <property type="molecule type" value="Genomic_DNA"/>
</dbReference>
<evidence type="ECO:0000256" key="4">
    <source>
        <dbReference type="ARBA" id="ARBA00022475"/>
    </source>
</evidence>
<dbReference type="Proteomes" id="UP000052237">
    <property type="component" value="Unassembled WGS sequence"/>
</dbReference>
<dbReference type="Pfam" id="PF13379">
    <property type="entry name" value="NMT1_2"/>
    <property type="match status" value="1"/>
</dbReference>
<comment type="caution">
    <text evidence="8">The sequence shown here is derived from an EMBL/GenBank/DDBJ whole genome shotgun (WGS) entry which is preliminary data.</text>
</comment>
<reference evidence="10 11" key="1">
    <citation type="submission" date="2015-11" db="EMBL/GenBank/DDBJ databases">
        <authorList>
            <consortium name="Pathogen Informatics"/>
        </authorList>
    </citation>
    <scope>NUCLEOTIDE SEQUENCE [LARGE SCALE GENOMIC DNA]</scope>
    <source>
        <strain evidence="8 10">006A-0059</strain>
        <strain evidence="9 11">006A-0191</strain>
    </source>
</reference>
<dbReference type="CDD" id="cd13553">
    <property type="entry name" value="PBP2_NrtA_CpmA_like"/>
    <property type="match status" value="1"/>
</dbReference>
<evidence type="ECO:0000313" key="11">
    <source>
        <dbReference type="Proteomes" id="UP000052257"/>
    </source>
</evidence>
<accession>A0A9W5AVY1</accession>
<comment type="subcellular location">
    <subcellularLocation>
        <location evidence="1">Endomembrane system</location>
    </subcellularLocation>
</comment>
<sequence>MTRRYALGFLASFLAFHTSKTLASELKIPIKVGFLPITDHLIIVAKELYKHPNYEIIPVKFSNWADLSEALRSKAVDAAFLLAPLGLMLRASGVKIKAVLAAHKNGSALVARNDISNLQDLKGKNIGIPSRFSTHYFLLDKLLESSNLKNKVNIIDMAPTEMPFALLSRRLDAYIVAEPFGQLAVSKKRAKNLIFSKDIEKSHICCILNFHEDILNLNGFDEVLENFKKAAHFISKNHDEAGLLGENLLGQNHKIIKNILDQNIASYDDLSIKKEDLERLKEFLIKNNLASKALLNLNIDSYLAV</sequence>
<evidence type="ECO:0000256" key="3">
    <source>
        <dbReference type="ARBA" id="ARBA00022448"/>
    </source>
</evidence>
<dbReference type="PANTHER" id="PTHR30024:SF43">
    <property type="entry name" value="BLL4572 PROTEIN"/>
    <property type="match status" value="1"/>
</dbReference>
<evidence type="ECO:0000313" key="8">
    <source>
        <dbReference type="EMBL" id="CUU86442.1"/>
    </source>
</evidence>
<evidence type="ECO:0000256" key="2">
    <source>
        <dbReference type="ARBA" id="ARBA00010742"/>
    </source>
</evidence>
<keyword evidence="3" id="KW-0813">Transport</keyword>
<keyword evidence="5" id="KW-0997">Cell inner membrane</keyword>
<comment type="similarity">
    <text evidence="2">Belongs to the bacterial solute-binding protein SsuA/TauA family.</text>
</comment>
<dbReference type="InterPro" id="IPR044527">
    <property type="entry name" value="NrtA/CpmA_ABC-bd_dom"/>
</dbReference>
<feature type="domain" description="Solute-binding protein family 3/N-terminal" evidence="7">
    <location>
        <begin position="25"/>
        <end position="241"/>
    </location>
</feature>
<evidence type="ECO:0000256" key="6">
    <source>
        <dbReference type="ARBA" id="ARBA00023136"/>
    </source>
</evidence>
<keyword evidence="4" id="KW-1003">Cell membrane</keyword>
<name>A0A0S4SKU0_CAMHY</name>
<dbReference type="Proteomes" id="UP000052257">
    <property type="component" value="Unassembled WGS sequence"/>
</dbReference>
<protein>
    <submittedName>
        <fullName evidence="8">Twin-arginine translocation pathway signal</fullName>
    </submittedName>
</protein>
<evidence type="ECO:0000256" key="5">
    <source>
        <dbReference type="ARBA" id="ARBA00022519"/>
    </source>
</evidence>
<evidence type="ECO:0000256" key="1">
    <source>
        <dbReference type="ARBA" id="ARBA00004308"/>
    </source>
</evidence>
<organism evidence="8 10">
    <name type="scientific">Campylobacter hyointestinalis subsp. hyointestinalis</name>
    <dbReference type="NCBI Taxonomy" id="91352"/>
    <lineage>
        <taxon>Bacteria</taxon>
        <taxon>Pseudomonadati</taxon>
        <taxon>Campylobacterota</taxon>
        <taxon>Epsilonproteobacteria</taxon>
        <taxon>Campylobacterales</taxon>
        <taxon>Campylobacteraceae</taxon>
        <taxon>Campylobacter</taxon>
    </lineage>
</organism>
<keyword evidence="6" id="KW-0472">Membrane</keyword>
<evidence type="ECO:0000313" key="9">
    <source>
        <dbReference type="EMBL" id="CUU87079.1"/>
    </source>
</evidence>
<dbReference type="InterPro" id="IPR001638">
    <property type="entry name" value="Solute-binding_3/MltF_N"/>
</dbReference>
<dbReference type="GO" id="GO:0012505">
    <property type="term" value="C:endomembrane system"/>
    <property type="evidence" value="ECO:0007669"/>
    <property type="project" value="UniProtKB-SubCell"/>
</dbReference>
<dbReference type="AlphaFoldDB" id="A0A0S4SKU0"/>
<dbReference type="SUPFAM" id="SSF53850">
    <property type="entry name" value="Periplasmic binding protein-like II"/>
    <property type="match status" value="1"/>
</dbReference>
<dbReference type="RefSeq" id="WP_059425670.1">
    <property type="nucleotide sequence ID" value="NZ_FAUW01000004.1"/>
</dbReference>
<accession>A0A0S4SKU0</accession>